<reference evidence="4" key="1">
    <citation type="journal article" date="2023" name="Commun. Biol.">
        <title>Genome analysis of Parmales, the sister group of diatoms, reveals the evolutionary specialization of diatoms from phago-mixotrophs to photoautotrophs.</title>
        <authorList>
            <person name="Ban H."/>
            <person name="Sato S."/>
            <person name="Yoshikawa S."/>
            <person name="Yamada K."/>
            <person name="Nakamura Y."/>
            <person name="Ichinomiya M."/>
            <person name="Sato N."/>
            <person name="Blanc-Mathieu R."/>
            <person name="Endo H."/>
            <person name="Kuwata A."/>
            <person name="Ogata H."/>
        </authorList>
    </citation>
    <scope>NUCLEOTIDE SEQUENCE [LARGE SCALE GENOMIC DNA]</scope>
</reference>
<dbReference type="EMBL" id="BRYA01000748">
    <property type="protein sequence ID" value="GMI31590.1"/>
    <property type="molecule type" value="Genomic_DNA"/>
</dbReference>
<feature type="region of interest" description="Disordered" evidence="1">
    <location>
        <begin position="1"/>
        <end position="26"/>
    </location>
</feature>
<dbReference type="OrthoDB" id="198267at2759"/>
<evidence type="ECO:0000313" key="4">
    <source>
        <dbReference type="Proteomes" id="UP001165065"/>
    </source>
</evidence>
<feature type="transmembrane region" description="Helical" evidence="2">
    <location>
        <begin position="116"/>
        <end position="135"/>
    </location>
</feature>
<dbReference type="AlphaFoldDB" id="A0A9W7L4G9"/>
<evidence type="ECO:0000256" key="2">
    <source>
        <dbReference type="SAM" id="Phobius"/>
    </source>
</evidence>
<keyword evidence="2" id="KW-0812">Transmembrane</keyword>
<evidence type="ECO:0000256" key="1">
    <source>
        <dbReference type="SAM" id="MobiDB-lite"/>
    </source>
</evidence>
<feature type="transmembrane region" description="Helical" evidence="2">
    <location>
        <begin position="147"/>
        <end position="170"/>
    </location>
</feature>
<comment type="caution">
    <text evidence="3">The sequence shown here is derived from an EMBL/GenBank/DDBJ whole genome shotgun (WGS) entry which is preliminary data.</text>
</comment>
<keyword evidence="2" id="KW-1133">Transmembrane helix</keyword>
<feature type="transmembrane region" description="Helical" evidence="2">
    <location>
        <begin position="210"/>
        <end position="233"/>
    </location>
</feature>
<feature type="transmembrane region" description="Helical" evidence="2">
    <location>
        <begin position="245"/>
        <end position="264"/>
    </location>
</feature>
<proteinExistence type="predicted"/>
<organism evidence="3 4">
    <name type="scientific">Triparma columacea</name>
    <dbReference type="NCBI Taxonomy" id="722753"/>
    <lineage>
        <taxon>Eukaryota</taxon>
        <taxon>Sar</taxon>
        <taxon>Stramenopiles</taxon>
        <taxon>Ochrophyta</taxon>
        <taxon>Bolidophyceae</taxon>
        <taxon>Parmales</taxon>
        <taxon>Triparmaceae</taxon>
        <taxon>Triparma</taxon>
    </lineage>
</organism>
<feature type="transmembrane region" description="Helical" evidence="2">
    <location>
        <begin position="76"/>
        <end position="96"/>
    </location>
</feature>
<evidence type="ECO:0000313" key="3">
    <source>
        <dbReference type="EMBL" id="GMI31590.1"/>
    </source>
</evidence>
<dbReference type="Proteomes" id="UP001165065">
    <property type="component" value="Unassembled WGS sequence"/>
</dbReference>
<keyword evidence="4" id="KW-1185">Reference proteome</keyword>
<accession>A0A9W7L4G9</accession>
<gene>
    <name evidence="3" type="ORF">TrCOL_g10727</name>
</gene>
<name>A0A9W7L4G9_9STRA</name>
<sequence>MARTRKQAKANASPTTPPTTSGGPDDKLFKRFIALPAGARRTFFEKVKRKIHSKSKSSRRAAAAAEEFALSRPWHLWTFLSASAGIFGQLCSLMGFFDPPPHRYKYWYETDTHFVYSQITFITSTLFIYNNFALTTNRPSGSMPRMLLMYPVVTFAYFTIFTGGVVFGLTPTEYMNHVLNQVLHQYSLLFCPAIRRYILRGGIGLCYKDITFFVIAYYAWIWQCFMSLGRWPYDFLDMRERKGNIIFFGVVVGCYVMVTVNFALCKLSEKTFGGFSENIGGKKKQN</sequence>
<keyword evidence="2" id="KW-0472">Membrane</keyword>
<protein>
    <submittedName>
        <fullName evidence="3">Uncharacterized protein</fullName>
    </submittedName>
</protein>